<dbReference type="Pfam" id="PF01842">
    <property type="entry name" value="ACT"/>
    <property type="match status" value="1"/>
</dbReference>
<keyword evidence="11 13" id="KW-0486">Methionine biosynthesis</keyword>
<dbReference type="Gene3D" id="3.30.70.260">
    <property type="match status" value="1"/>
</dbReference>
<evidence type="ECO:0000256" key="6">
    <source>
        <dbReference type="ARBA" id="ARBA00013376"/>
    </source>
</evidence>
<sequence length="430" mass="46420">MDLYIGLLGCGTVGAGVVSLVRRRAGKVADMTGSRPVVKTILVRDTTKDRGVPFEHERLTTNPDDVLHDDAIQVVVETIGGIEPAKTYILEALKRKKHVVTANKDLIAVHGPEILRVAAENRVSVLFEAAVGGAIPLVGPLKENLTANEVTDLKGIINGTTNFILSEMTARHIDFEEALAMAQELGYAEADPSSDVDGLDAARKLVILSSIGFQTQVHLSDVRVEGIRHITATDVRYADELGYVIKLLAVGRDRGGELTLAVRPTLIPKVHPLAHVSDAYNALYVRGDAAGDLMFFGRGAGRMPTASAVVGDIISLIRNLKLGYVVSSPNGGAATTKPVVDREDERYKYYFRLLAQDQPGVFASIAQLFGENHASMETVLQKRVRGSCAEIVIVTHDISSSKARRMIADLKALEHLHAVECVMPVEPVAE</sequence>
<evidence type="ECO:0000256" key="2">
    <source>
        <dbReference type="ARBA" id="ARBA00005056"/>
    </source>
</evidence>
<dbReference type="RefSeq" id="WP_268045741.1">
    <property type="nucleotide sequence ID" value="NZ_CP104064.1"/>
</dbReference>
<evidence type="ECO:0000256" key="8">
    <source>
        <dbReference type="ARBA" id="ARBA00022697"/>
    </source>
</evidence>
<dbReference type="InterPro" id="IPR005106">
    <property type="entry name" value="Asp/hSer_DH_NAD-bd"/>
</dbReference>
<proteinExistence type="inferred from homology"/>
<comment type="cofactor">
    <cofactor evidence="1">
        <name>a metal cation</name>
        <dbReference type="ChEBI" id="CHEBI:25213"/>
    </cofactor>
</comment>
<dbReference type="Proteomes" id="UP001164803">
    <property type="component" value="Chromosome"/>
</dbReference>
<keyword evidence="17" id="KW-1185">Reference proteome</keyword>
<name>A0ABY6Z828_9BACL</name>
<keyword evidence="9 13" id="KW-0521">NADP</keyword>
<dbReference type="Pfam" id="PF00742">
    <property type="entry name" value="Homoserine_dh"/>
    <property type="match status" value="1"/>
</dbReference>
<feature type="domain" description="ACT" evidence="15">
    <location>
        <begin position="350"/>
        <end position="430"/>
    </location>
</feature>
<dbReference type="Gene3D" id="3.40.50.720">
    <property type="entry name" value="NAD(P)-binding Rossmann-like Domain"/>
    <property type="match status" value="1"/>
</dbReference>
<comment type="pathway">
    <text evidence="2 13">Amino-acid biosynthesis; L-threonine biosynthesis; L-threonine from L-aspartate: step 3/5.</text>
</comment>
<keyword evidence="10 13" id="KW-0560">Oxidoreductase</keyword>
<evidence type="ECO:0000256" key="4">
    <source>
        <dbReference type="ARBA" id="ARBA00006753"/>
    </source>
</evidence>
<dbReference type="Pfam" id="PF03447">
    <property type="entry name" value="NAD_binding_3"/>
    <property type="match status" value="1"/>
</dbReference>
<evidence type="ECO:0000256" key="7">
    <source>
        <dbReference type="ARBA" id="ARBA00022605"/>
    </source>
</evidence>
<evidence type="ECO:0000256" key="12">
    <source>
        <dbReference type="ARBA" id="ARBA00048841"/>
    </source>
</evidence>
<dbReference type="NCBIfam" id="NF004976">
    <property type="entry name" value="PRK06349.1"/>
    <property type="match status" value="1"/>
</dbReference>
<evidence type="ECO:0000313" key="17">
    <source>
        <dbReference type="Proteomes" id="UP001164803"/>
    </source>
</evidence>
<dbReference type="InterPro" id="IPR016204">
    <property type="entry name" value="HDH"/>
</dbReference>
<evidence type="ECO:0000313" key="16">
    <source>
        <dbReference type="EMBL" id="WAH38180.1"/>
    </source>
</evidence>
<dbReference type="InterPro" id="IPR002912">
    <property type="entry name" value="ACT_dom"/>
</dbReference>
<dbReference type="PIRSF" id="PIRSF000098">
    <property type="entry name" value="Homoser_dehydrog"/>
    <property type="match status" value="1"/>
</dbReference>
<reference evidence="16" key="1">
    <citation type="submission" date="2022-08" db="EMBL/GenBank/DDBJ databases">
        <title>Alicyclobacillus dauci DSM2870, complete genome.</title>
        <authorList>
            <person name="Wang Q."/>
            <person name="Cai R."/>
            <person name="Wang Z."/>
        </authorList>
    </citation>
    <scope>NUCLEOTIDE SEQUENCE</scope>
    <source>
        <strain evidence="16">DSM 28700</strain>
    </source>
</reference>
<dbReference type="PROSITE" id="PS01042">
    <property type="entry name" value="HOMOSER_DHGENASE"/>
    <property type="match status" value="1"/>
</dbReference>
<dbReference type="CDD" id="cd04881">
    <property type="entry name" value="ACT_HSDH-Hom"/>
    <property type="match status" value="1"/>
</dbReference>
<dbReference type="Gene3D" id="3.30.360.10">
    <property type="entry name" value="Dihydrodipicolinate Reductase, domain 2"/>
    <property type="match status" value="1"/>
</dbReference>
<dbReference type="PANTHER" id="PTHR43331">
    <property type="entry name" value="HOMOSERINE DEHYDROGENASE"/>
    <property type="match status" value="1"/>
</dbReference>
<evidence type="ECO:0000256" key="13">
    <source>
        <dbReference type="RuleBase" id="RU000579"/>
    </source>
</evidence>
<protein>
    <recommendedName>
        <fullName evidence="6 13">Homoserine dehydrogenase</fullName>
        <ecNumber evidence="5 13">1.1.1.3</ecNumber>
    </recommendedName>
</protein>
<evidence type="ECO:0000256" key="1">
    <source>
        <dbReference type="ARBA" id="ARBA00001920"/>
    </source>
</evidence>
<dbReference type="PROSITE" id="PS51671">
    <property type="entry name" value="ACT"/>
    <property type="match status" value="1"/>
</dbReference>
<keyword evidence="7 13" id="KW-0028">Amino-acid biosynthesis</keyword>
<dbReference type="SUPFAM" id="SSF55021">
    <property type="entry name" value="ACT-like"/>
    <property type="match status" value="1"/>
</dbReference>
<evidence type="ECO:0000259" key="15">
    <source>
        <dbReference type="PROSITE" id="PS51671"/>
    </source>
</evidence>
<dbReference type="InterPro" id="IPR036291">
    <property type="entry name" value="NAD(P)-bd_dom_sf"/>
</dbReference>
<organism evidence="16 17">
    <name type="scientific">Alicyclobacillus dauci</name>
    <dbReference type="NCBI Taxonomy" id="1475485"/>
    <lineage>
        <taxon>Bacteria</taxon>
        <taxon>Bacillati</taxon>
        <taxon>Bacillota</taxon>
        <taxon>Bacilli</taxon>
        <taxon>Bacillales</taxon>
        <taxon>Alicyclobacillaceae</taxon>
        <taxon>Alicyclobacillus</taxon>
    </lineage>
</organism>
<gene>
    <name evidence="16" type="ORF">NZD86_06760</name>
</gene>
<comment type="similarity">
    <text evidence="4 14">Belongs to the homoserine dehydrogenase family.</text>
</comment>
<comment type="pathway">
    <text evidence="3 13">Amino-acid biosynthesis; L-methionine biosynthesis via de novo pathway; L-homoserine from L-aspartate: step 3/3.</text>
</comment>
<evidence type="ECO:0000256" key="14">
    <source>
        <dbReference type="RuleBase" id="RU004171"/>
    </source>
</evidence>
<accession>A0ABY6Z828</accession>
<evidence type="ECO:0000256" key="11">
    <source>
        <dbReference type="ARBA" id="ARBA00023167"/>
    </source>
</evidence>
<dbReference type="EMBL" id="CP104064">
    <property type="protein sequence ID" value="WAH38180.1"/>
    <property type="molecule type" value="Genomic_DNA"/>
</dbReference>
<evidence type="ECO:0000256" key="9">
    <source>
        <dbReference type="ARBA" id="ARBA00022857"/>
    </source>
</evidence>
<dbReference type="InterPro" id="IPR019811">
    <property type="entry name" value="HDH_CS"/>
</dbReference>
<evidence type="ECO:0000256" key="10">
    <source>
        <dbReference type="ARBA" id="ARBA00023002"/>
    </source>
</evidence>
<keyword evidence="8 13" id="KW-0791">Threonine biosynthesis</keyword>
<comment type="catalytic activity">
    <reaction evidence="12">
        <text>L-homoserine + NADP(+) = L-aspartate 4-semialdehyde + NADPH + H(+)</text>
        <dbReference type="Rhea" id="RHEA:15761"/>
        <dbReference type="ChEBI" id="CHEBI:15378"/>
        <dbReference type="ChEBI" id="CHEBI:57476"/>
        <dbReference type="ChEBI" id="CHEBI:57783"/>
        <dbReference type="ChEBI" id="CHEBI:58349"/>
        <dbReference type="ChEBI" id="CHEBI:537519"/>
        <dbReference type="EC" id="1.1.1.3"/>
    </reaction>
    <physiologicalReaction direction="right-to-left" evidence="12">
        <dbReference type="Rhea" id="RHEA:15763"/>
    </physiologicalReaction>
</comment>
<dbReference type="EC" id="1.1.1.3" evidence="5 13"/>
<dbReference type="InterPro" id="IPR045865">
    <property type="entry name" value="ACT-like_dom_sf"/>
</dbReference>
<evidence type="ECO:0000256" key="5">
    <source>
        <dbReference type="ARBA" id="ARBA00013213"/>
    </source>
</evidence>
<dbReference type="SUPFAM" id="SSF51735">
    <property type="entry name" value="NAD(P)-binding Rossmann-fold domains"/>
    <property type="match status" value="1"/>
</dbReference>
<dbReference type="SUPFAM" id="SSF55347">
    <property type="entry name" value="Glyceraldehyde-3-phosphate dehydrogenase-like, C-terminal domain"/>
    <property type="match status" value="1"/>
</dbReference>
<dbReference type="PANTHER" id="PTHR43331:SF1">
    <property type="entry name" value="HOMOSERINE DEHYDROGENASE"/>
    <property type="match status" value="1"/>
</dbReference>
<evidence type="ECO:0000256" key="3">
    <source>
        <dbReference type="ARBA" id="ARBA00005062"/>
    </source>
</evidence>
<dbReference type="InterPro" id="IPR001342">
    <property type="entry name" value="HDH_cat"/>
</dbReference>